<dbReference type="Proteomes" id="UP000663920">
    <property type="component" value="Chromosome"/>
</dbReference>
<sequence length="395" mass="42742">MKKVFVSLAVVASLVSCKKAEKDLPKTVAPKTYSFERNGKSTVNFNGQTTRIKMAVEFVAALKKTTETETTLDAKFAHTAGNADFSDADLNASSKNIRSKVAASKDFFSANSTDATAIKNQFDGWIAAQVSEVFPNWNTDAAAGVAGKIQQAGGGSTRYVNKKGVEYNQLIAKSLIGGLMVDQILNNYLSKAVLDEATNIADNNGGVTASGKNYTTMEHKWDEAFGYLYGAEDDITAPVLGKDSFLNKYLSRVEGDADFAGISKAIYDAFKLGRAAIVAKDYNTRNAQAEILREKISEIIGVRAVYYLQQGKGKLATDKAAAFHDLSEGLGFVYSLQFTRKPNSSESYFTKAEVDTFMDTLLKDNGFWDVSGATLDQISNSIAGKFNFTLAQAAN</sequence>
<protein>
    <submittedName>
        <fullName evidence="1">DUF4856 domain-containing protein</fullName>
    </submittedName>
</protein>
<proteinExistence type="predicted"/>
<organism evidence="1 2">
    <name type="scientific">Polaribacter cellanae</name>
    <dbReference type="NCBI Taxonomy" id="2818493"/>
    <lineage>
        <taxon>Bacteria</taxon>
        <taxon>Pseudomonadati</taxon>
        <taxon>Bacteroidota</taxon>
        <taxon>Flavobacteriia</taxon>
        <taxon>Flavobacteriales</taxon>
        <taxon>Flavobacteriaceae</taxon>
    </lineage>
</organism>
<dbReference type="PROSITE" id="PS51257">
    <property type="entry name" value="PROKAR_LIPOPROTEIN"/>
    <property type="match status" value="1"/>
</dbReference>
<reference evidence="1 2" key="1">
    <citation type="submission" date="2021-03" db="EMBL/GenBank/DDBJ databases">
        <title>Complete genome of Polaribacter_sp.SM13.</title>
        <authorList>
            <person name="Jeong S.W."/>
            <person name="Bae J.W."/>
        </authorList>
    </citation>
    <scope>NUCLEOTIDE SEQUENCE [LARGE SCALE GENOMIC DNA]</scope>
    <source>
        <strain evidence="1 2">SM13</strain>
    </source>
</reference>
<dbReference type="KEGG" id="pcea:J3359_04030"/>
<dbReference type="InterPro" id="IPR032331">
    <property type="entry name" value="DUF4856"/>
</dbReference>
<dbReference type="Pfam" id="PF16148">
    <property type="entry name" value="DUF4856"/>
    <property type="match status" value="1"/>
</dbReference>
<keyword evidence="2" id="KW-1185">Reference proteome</keyword>
<evidence type="ECO:0000313" key="1">
    <source>
        <dbReference type="EMBL" id="QTE23458.1"/>
    </source>
</evidence>
<dbReference type="EMBL" id="CP071869">
    <property type="protein sequence ID" value="QTE23458.1"/>
    <property type="molecule type" value="Genomic_DNA"/>
</dbReference>
<gene>
    <name evidence="1" type="ORF">J3359_04030</name>
</gene>
<name>A0A975H7V6_9FLAO</name>
<evidence type="ECO:0000313" key="2">
    <source>
        <dbReference type="Proteomes" id="UP000663920"/>
    </source>
</evidence>
<dbReference type="RefSeq" id="WP_208079467.1">
    <property type="nucleotide sequence ID" value="NZ_CP071869.1"/>
</dbReference>
<accession>A0A975H7V6</accession>
<dbReference type="AlphaFoldDB" id="A0A975H7V6"/>